<name>A0A2P8QZX1_9BACT</name>
<feature type="chain" id="PRO_5015124839" description="OmpA-like domain-containing protein" evidence="5">
    <location>
        <begin position="23"/>
        <end position="479"/>
    </location>
</feature>
<evidence type="ECO:0000256" key="5">
    <source>
        <dbReference type="SAM" id="SignalP"/>
    </source>
</evidence>
<dbReference type="InterPro" id="IPR006664">
    <property type="entry name" value="OMP_bac"/>
</dbReference>
<feature type="signal peptide" evidence="5">
    <location>
        <begin position="1"/>
        <end position="22"/>
    </location>
</feature>
<reference evidence="8" key="1">
    <citation type="submission" date="2017-10" db="EMBL/GenBank/DDBJ databases">
        <title>Campylobacter species from seals.</title>
        <authorList>
            <person name="Gilbert M.J."/>
            <person name="Zomer A.L."/>
            <person name="Timmerman A.J."/>
            <person name="Duim B."/>
            <person name="Wagenaar J.A."/>
        </authorList>
    </citation>
    <scope>NUCLEOTIDE SEQUENCE [LARGE SCALE GENOMIC DNA]</scope>
    <source>
        <strain evidence="8">17S00004-5</strain>
    </source>
</reference>
<keyword evidence="8" id="KW-1185">Reference proteome</keyword>
<dbReference type="CDD" id="cd07185">
    <property type="entry name" value="OmpA_C-like"/>
    <property type="match status" value="1"/>
</dbReference>
<evidence type="ECO:0000313" key="8">
    <source>
        <dbReference type="Proteomes" id="UP000240535"/>
    </source>
</evidence>
<dbReference type="Pfam" id="PF00691">
    <property type="entry name" value="OmpA"/>
    <property type="match status" value="1"/>
</dbReference>
<dbReference type="OrthoDB" id="5363386at2"/>
<dbReference type="Gene3D" id="3.30.1330.60">
    <property type="entry name" value="OmpA-like domain"/>
    <property type="match status" value="1"/>
</dbReference>
<dbReference type="SUPFAM" id="SSF103088">
    <property type="entry name" value="OmpA-like"/>
    <property type="match status" value="1"/>
</dbReference>
<keyword evidence="3" id="KW-0998">Cell outer membrane</keyword>
<evidence type="ECO:0000256" key="2">
    <source>
        <dbReference type="ARBA" id="ARBA00023136"/>
    </source>
</evidence>
<sequence length="479" mass="52949">MIARQRLLSLVLCFALSGCAVADKNMGKMGGVAIGAGTGAVIGKELGDDSGMVIGAILGAGVGLIIGDYIDKRRAEQKKIAQKYDVKINFDDIKYDGKYLGDKVVSTNENQFDVGKSTLNLNAKEYYENLAKSYAKNTKETKILIVGHTDDSGSSSLNKKLSEERAKEVGKVFSKNGIKSKNLYYWGAGESQPIADNNKNAGRMKNRRVEIIELSNQSDIVKYTQNIKVNPAYFTKLKPAVIAKSKPFSKLKQRQEPITNKKDNSVQVGDIKEISKKNDTKNITTSPSFLVDFGGKATNDTYFALGKEYGGRKTGFSLIAKAYASDFMSNCAYDQYHEEGNIKSLLSGKTIIKTTDQKKGLNGGVWYADLNNNRVGIGPVSVLSKNLKPAKNPNIYIYEKYISGSNAKSNYILNTNVNTYAGENGLLYRVFINGEKSPINCMDIVFDNFDLKNSYGYLYYSDSNARLFEKKFKINSLRK</sequence>
<comment type="caution">
    <text evidence="7">The sequence shown here is derived from an EMBL/GenBank/DDBJ whole genome shotgun (WGS) entry which is preliminary data.</text>
</comment>
<keyword evidence="2 4" id="KW-0472">Membrane</keyword>
<evidence type="ECO:0000313" key="7">
    <source>
        <dbReference type="EMBL" id="PSM51788.1"/>
    </source>
</evidence>
<dbReference type="AlphaFoldDB" id="A0A2P8QZX1"/>
<evidence type="ECO:0000256" key="4">
    <source>
        <dbReference type="PROSITE-ProRule" id="PRU00473"/>
    </source>
</evidence>
<proteinExistence type="predicted"/>
<dbReference type="RefSeq" id="WP_106871912.1">
    <property type="nucleotide sequence ID" value="NZ_CP053841.1"/>
</dbReference>
<keyword evidence="5" id="KW-0732">Signal</keyword>
<dbReference type="Proteomes" id="UP000240535">
    <property type="component" value="Unassembled WGS sequence"/>
</dbReference>
<dbReference type="InterPro" id="IPR006665">
    <property type="entry name" value="OmpA-like"/>
</dbReference>
<dbReference type="EMBL" id="PDHH01000005">
    <property type="protein sequence ID" value="PSM51788.1"/>
    <property type="molecule type" value="Genomic_DNA"/>
</dbReference>
<evidence type="ECO:0000256" key="3">
    <source>
        <dbReference type="ARBA" id="ARBA00023237"/>
    </source>
</evidence>
<evidence type="ECO:0000259" key="6">
    <source>
        <dbReference type="PROSITE" id="PS51123"/>
    </source>
</evidence>
<gene>
    <name evidence="7" type="ORF">CQ405_06580</name>
</gene>
<dbReference type="Pfam" id="PF13488">
    <property type="entry name" value="Gly-zipper_Omp"/>
    <property type="match status" value="1"/>
</dbReference>
<dbReference type="InterPro" id="IPR039567">
    <property type="entry name" value="Gly-zipper"/>
</dbReference>
<feature type="domain" description="OmpA-like" evidence="6">
    <location>
        <begin position="101"/>
        <end position="217"/>
    </location>
</feature>
<dbReference type="GO" id="GO:0009279">
    <property type="term" value="C:cell outer membrane"/>
    <property type="evidence" value="ECO:0007669"/>
    <property type="project" value="UniProtKB-SubCell"/>
</dbReference>
<dbReference type="PANTHER" id="PTHR30329:SF21">
    <property type="entry name" value="LIPOPROTEIN YIAD-RELATED"/>
    <property type="match status" value="1"/>
</dbReference>
<dbReference type="InterPro" id="IPR006690">
    <property type="entry name" value="OMPA-like_CS"/>
</dbReference>
<dbReference type="PROSITE" id="PS01068">
    <property type="entry name" value="OMPA_1"/>
    <property type="match status" value="1"/>
</dbReference>
<organism evidence="7 8">
    <name type="scientific">Campylobacter blaseri</name>
    <dbReference type="NCBI Taxonomy" id="2042961"/>
    <lineage>
        <taxon>Bacteria</taxon>
        <taxon>Pseudomonadati</taxon>
        <taxon>Campylobacterota</taxon>
        <taxon>Epsilonproteobacteria</taxon>
        <taxon>Campylobacterales</taxon>
        <taxon>Campylobacteraceae</taxon>
        <taxon>Campylobacter</taxon>
    </lineage>
</organism>
<dbReference type="PROSITE" id="PS51257">
    <property type="entry name" value="PROKAR_LIPOPROTEIN"/>
    <property type="match status" value="1"/>
</dbReference>
<comment type="subcellular location">
    <subcellularLocation>
        <location evidence="1">Cell outer membrane</location>
    </subcellularLocation>
</comment>
<dbReference type="InterPro" id="IPR036737">
    <property type="entry name" value="OmpA-like_sf"/>
</dbReference>
<evidence type="ECO:0000256" key="1">
    <source>
        <dbReference type="ARBA" id="ARBA00004442"/>
    </source>
</evidence>
<dbReference type="InterPro" id="IPR050330">
    <property type="entry name" value="Bact_OuterMem_StrucFunc"/>
</dbReference>
<dbReference type="PRINTS" id="PR01021">
    <property type="entry name" value="OMPADOMAIN"/>
</dbReference>
<accession>A0A2P8QZX1</accession>
<dbReference type="PANTHER" id="PTHR30329">
    <property type="entry name" value="STATOR ELEMENT OF FLAGELLAR MOTOR COMPLEX"/>
    <property type="match status" value="1"/>
</dbReference>
<protein>
    <recommendedName>
        <fullName evidence="6">OmpA-like domain-containing protein</fullName>
    </recommendedName>
</protein>
<dbReference type="PROSITE" id="PS51123">
    <property type="entry name" value="OMPA_2"/>
    <property type="match status" value="1"/>
</dbReference>